<comment type="caution">
    <text evidence="1">The sequence shown here is derived from an EMBL/GenBank/DDBJ whole genome shotgun (WGS) entry which is preliminary data.</text>
</comment>
<keyword evidence="2" id="KW-1185">Reference proteome</keyword>
<protein>
    <submittedName>
        <fullName evidence="1">Uncharacterized protein</fullName>
    </submittedName>
</protein>
<dbReference type="Proteomes" id="UP001153334">
    <property type="component" value="Unassembled WGS sequence"/>
</dbReference>
<dbReference type="EMBL" id="JAPESX010000078">
    <property type="protein sequence ID" value="KAJ8123488.1"/>
    <property type="molecule type" value="Genomic_DNA"/>
</dbReference>
<evidence type="ECO:0000313" key="2">
    <source>
        <dbReference type="Proteomes" id="UP001153334"/>
    </source>
</evidence>
<name>A0ACC2J812_9PEZI</name>
<evidence type="ECO:0000313" key="1">
    <source>
        <dbReference type="EMBL" id="KAJ8123488.1"/>
    </source>
</evidence>
<sequence length="117" mass="12973">MAPGLDSKKLNNVFQSRPDIVEGIRQAADSPSRIKLFNNIVDFVYEQLNDVPSEEPSQKRRRVDNEPSRNGQSSNGATTSSADDVAQEDVLLEIKDISVSIPQRKKFDLCFTAGHLA</sequence>
<gene>
    <name evidence="1" type="ORF">ONZ43_g578</name>
</gene>
<proteinExistence type="predicted"/>
<accession>A0ACC2J812</accession>
<organism evidence="1 2">
    <name type="scientific">Nemania bipapillata</name>
    <dbReference type="NCBI Taxonomy" id="110536"/>
    <lineage>
        <taxon>Eukaryota</taxon>
        <taxon>Fungi</taxon>
        <taxon>Dikarya</taxon>
        <taxon>Ascomycota</taxon>
        <taxon>Pezizomycotina</taxon>
        <taxon>Sordariomycetes</taxon>
        <taxon>Xylariomycetidae</taxon>
        <taxon>Xylariales</taxon>
        <taxon>Xylariaceae</taxon>
        <taxon>Nemania</taxon>
    </lineage>
</organism>
<reference evidence="1" key="1">
    <citation type="submission" date="2022-11" db="EMBL/GenBank/DDBJ databases">
        <title>Genome Sequence of Nemania bipapillata.</title>
        <authorList>
            <person name="Buettner E."/>
        </authorList>
    </citation>
    <scope>NUCLEOTIDE SEQUENCE</scope>
    <source>
        <strain evidence="1">CP14</strain>
    </source>
</reference>